<organism evidence="6 7">
    <name type="scientific">Thioploca ingrica</name>
    <dbReference type="NCBI Taxonomy" id="40754"/>
    <lineage>
        <taxon>Bacteria</taxon>
        <taxon>Pseudomonadati</taxon>
        <taxon>Pseudomonadota</taxon>
        <taxon>Gammaproteobacteria</taxon>
        <taxon>Thiotrichales</taxon>
        <taxon>Thiotrichaceae</taxon>
        <taxon>Thioploca</taxon>
    </lineage>
</organism>
<dbReference type="GO" id="GO:0000160">
    <property type="term" value="P:phosphorelay signal transduction system"/>
    <property type="evidence" value="ECO:0007669"/>
    <property type="project" value="InterPro"/>
</dbReference>
<keyword evidence="7" id="KW-1185">Reference proteome</keyword>
<dbReference type="PANTHER" id="PTHR43081">
    <property type="entry name" value="ADENYLATE CYCLASE, TERMINAL-DIFFERENTIATION SPECIFIC-RELATED"/>
    <property type="match status" value="1"/>
</dbReference>
<feature type="coiled-coil region" evidence="3">
    <location>
        <begin position="224"/>
        <end position="258"/>
    </location>
</feature>
<dbReference type="GO" id="GO:0006171">
    <property type="term" value="P:cAMP biosynthetic process"/>
    <property type="evidence" value="ECO:0007669"/>
    <property type="project" value="TreeGrafter"/>
</dbReference>
<feature type="domain" description="Response regulatory" evidence="4">
    <location>
        <begin position="83"/>
        <end position="207"/>
    </location>
</feature>
<feature type="domain" description="Guanylate cyclase" evidence="5">
    <location>
        <begin position="290"/>
        <end position="416"/>
    </location>
</feature>
<evidence type="ECO:0000313" key="7">
    <source>
        <dbReference type="Proteomes" id="UP000031623"/>
    </source>
</evidence>
<dbReference type="Pfam" id="PF00072">
    <property type="entry name" value="Response_reg"/>
    <property type="match status" value="1"/>
</dbReference>
<evidence type="ECO:0000259" key="4">
    <source>
        <dbReference type="PROSITE" id="PS50110"/>
    </source>
</evidence>
<dbReference type="InterPro" id="IPR011006">
    <property type="entry name" value="CheY-like_superfamily"/>
</dbReference>
<dbReference type="CDD" id="cd07302">
    <property type="entry name" value="CHD"/>
    <property type="match status" value="1"/>
</dbReference>
<protein>
    <submittedName>
        <fullName evidence="6">Family 3 adenylate cyclase</fullName>
    </submittedName>
</protein>
<dbReference type="Pfam" id="PF00211">
    <property type="entry name" value="Guanylate_cyc"/>
    <property type="match status" value="1"/>
</dbReference>
<dbReference type="InterPro" id="IPR019734">
    <property type="entry name" value="TPR_rpt"/>
</dbReference>
<proteinExistence type="predicted"/>
<dbReference type="PANTHER" id="PTHR43081:SF1">
    <property type="entry name" value="ADENYLATE CYCLASE, TERMINAL-DIFFERENTIATION SPECIFIC"/>
    <property type="match status" value="1"/>
</dbReference>
<dbReference type="SUPFAM" id="SSF48452">
    <property type="entry name" value="TPR-like"/>
    <property type="match status" value="1"/>
</dbReference>
<keyword evidence="2" id="KW-0802">TPR repeat</keyword>
<evidence type="ECO:0000256" key="2">
    <source>
        <dbReference type="PROSITE-ProRule" id="PRU00339"/>
    </source>
</evidence>
<dbReference type="InterPro" id="IPR001054">
    <property type="entry name" value="A/G_cyclase"/>
</dbReference>
<dbReference type="PROSITE" id="PS50125">
    <property type="entry name" value="GUANYLATE_CYCLASE_2"/>
    <property type="match status" value="1"/>
</dbReference>
<evidence type="ECO:0000256" key="1">
    <source>
        <dbReference type="PROSITE-ProRule" id="PRU00169"/>
    </source>
</evidence>
<dbReference type="Gene3D" id="3.30.70.1230">
    <property type="entry name" value="Nucleotide cyclase"/>
    <property type="match status" value="1"/>
</dbReference>
<feature type="repeat" description="TPR" evidence="2">
    <location>
        <begin position="479"/>
        <end position="512"/>
    </location>
</feature>
<dbReference type="InterPro" id="IPR029787">
    <property type="entry name" value="Nucleotide_cyclase"/>
</dbReference>
<sequence length="527" mass="60018">MTRQDDTPKNPNNFTEIDAIWESDNEANDLFATDDELILADESAAEKDELFLAAEGEEEETHHEPQPEEKNWIVDSHDTDTWKVMIVDDEREIHEVTQLALDGFVFQGKALTFLSAYSGAEAKALLDTHPDTAVIFLDVVMEENDSGLQVVKYIRQTQKNNLVRIILRTGQPGQAPEQSVIVNYDINDYKLKVELTQQRLFVSMVAGLRSYYDLLRIELNKIVLKQLNEQLRQRLLERQQAELELKELNAKLIEFNQAYERFVPSELLGLLNKKSIIDIQLGDQIEKEMTVLFADIRGFTTLSEGMTPQENFNFINSYLSQMAPIIKQYHGIIDKYIGDAIMALFPNNADEAMQASIEMLKTLVRYNQGRKRAGYQPVKIGIGVNTGALMLGTLGYQNRMDGTVISDAVNLASRLEGMTKMYGSNLLISGNTYSCLNDTSQYVIRMLDTVMVRGKSKPITVYEVFDGEDPAIIELKMQTLIDFEQGLAHFFQKEFTQAMSYFKSILQVNPQDKAAQIYLTRCERFSQ</sequence>
<dbReference type="HOGENOM" id="CLU_000445_110_2_6"/>
<evidence type="ECO:0000313" key="6">
    <source>
        <dbReference type="EMBL" id="BAP55752.1"/>
    </source>
</evidence>
<accession>A0A090AJN7</accession>
<dbReference type="InterPro" id="IPR011990">
    <property type="entry name" value="TPR-like_helical_dom_sf"/>
</dbReference>
<dbReference type="SMART" id="SM00044">
    <property type="entry name" value="CYCc"/>
    <property type="match status" value="1"/>
</dbReference>
<dbReference type="PROSITE" id="PS50005">
    <property type="entry name" value="TPR"/>
    <property type="match status" value="1"/>
</dbReference>
<dbReference type="SUPFAM" id="SSF55073">
    <property type="entry name" value="Nucleotide cyclase"/>
    <property type="match status" value="1"/>
</dbReference>
<dbReference type="STRING" id="40754.THII_1455"/>
<dbReference type="Proteomes" id="UP000031623">
    <property type="component" value="Chromosome"/>
</dbReference>
<dbReference type="InterPro" id="IPR050697">
    <property type="entry name" value="Adenylyl/Guanylyl_Cyclase_3/4"/>
</dbReference>
<dbReference type="SUPFAM" id="SSF52172">
    <property type="entry name" value="CheY-like"/>
    <property type="match status" value="1"/>
</dbReference>
<dbReference type="GO" id="GO:0004016">
    <property type="term" value="F:adenylate cyclase activity"/>
    <property type="evidence" value="ECO:0007669"/>
    <property type="project" value="UniProtKB-ARBA"/>
</dbReference>
<dbReference type="InterPro" id="IPR001789">
    <property type="entry name" value="Sig_transdc_resp-reg_receiver"/>
</dbReference>
<keyword evidence="1" id="KW-0597">Phosphoprotein</keyword>
<dbReference type="PROSITE" id="PS50110">
    <property type="entry name" value="RESPONSE_REGULATORY"/>
    <property type="match status" value="1"/>
</dbReference>
<reference evidence="6 7" key="1">
    <citation type="journal article" date="2014" name="ISME J.">
        <title>Ecophysiology of Thioploca ingrica as revealed by the complete genome sequence supplemented with proteomic evidence.</title>
        <authorList>
            <person name="Kojima H."/>
            <person name="Ogura Y."/>
            <person name="Yamamoto N."/>
            <person name="Togashi T."/>
            <person name="Mori H."/>
            <person name="Watanabe T."/>
            <person name="Nemoto F."/>
            <person name="Kurokawa K."/>
            <person name="Hayashi T."/>
            <person name="Fukui M."/>
        </authorList>
    </citation>
    <scope>NUCLEOTIDE SEQUENCE [LARGE SCALE GENOMIC DNA]</scope>
</reference>
<evidence type="ECO:0000259" key="5">
    <source>
        <dbReference type="PROSITE" id="PS50125"/>
    </source>
</evidence>
<name>A0A090AJN7_9GAMM</name>
<dbReference type="KEGG" id="tig:THII_1455"/>
<dbReference type="AlphaFoldDB" id="A0A090AJN7"/>
<keyword evidence="3" id="KW-0175">Coiled coil</keyword>
<gene>
    <name evidence="6" type="ORF">THII_1455</name>
</gene>
<dbReference type="Gene3D" id="3.40.50.2300">
    <property type="match status" value="1"/>
</dbReference>
<evidence type="ECO:0000256" key="3">
    <source>
        <dbReference type="SAM" id="Coils"/>
    </source>
</evidence>
<dbReference type="EMBL" id="AP014633">
    <property type="protein sequence ID" value="BAP55752.1"/>
    <property type="molecule type" value="Genomic_DNA"/>
</dbReference>
<dbReference type="OrthoDB" id="6115136at2"/>
<feature type="modified residue" description="4-aspartylphosphate" evidence="1">
    <location>
        <position position="138"/>
    </location>
</feature>